<evidence type="ECO:0000256" key="9">
    <source>
        <dbReference type="SAM" id="MobiDB-lite"/>
    </source>
</evidence>
<keyword evidence="6 13" id="KW-0418">Kinase</keyword>
<keyword evidence="7" id="KW-0067">ATP-binding</keyword>
<keyword evidence="5" id="KW-0547">Nucleotide-binding</keyword>
<sequence length="547" mass="57430">MNEDDSTRPLPDGQVPPAGEAPTRVMPAGDAPTRIMPEGEAPTRVQPQPPQDEAQLPAAAHQPLTEERTGEPVQPAPADQPPAEAGGSAGGSSGGWDPGAWGPAPARYTKARMPWLMGVLNVTLSAVIGTFFLWIPTVLFFVGLGGLFALGSGLFALLVWFFLQRGVNHVERLRAEAVYGERILVPRYRRTLRSGFGGWLHQQWLILSSGAYWRSVAHHYVKSLYGVVIGVLVTLTVGTGAGALTVAINPGSAGSRLTLGFGDLPDALLGGFDGDVPFSVRFWVGALGILVMLVGFALLAFSPWLDRMLDRALLPPAKTEELEEQRETLSREVGQLETARTGAVDAATTERLRIERDLHDGVQPMLVALSMKLGMAKSKLDSDPEGAKRLVGQAHEDSKAAITELRQLARGIHPAVLEDRGLDAAISALAARSSVPVALDVRVPEGVSAEAESVAYFVVAESLTNIAKHARAGQARVTIAGVGTAEAPLLQVAVSDDGAGGARIVRDGTSTGLKGLADRVAAAKGTLSVTSPVGGPTTIVVEVPCAS</sequence>
<evidence type="ECO:0000256" key="6">
    <source>
        <dbReference type="ARBA" id="ARBA00022777"/>
    </source>
</evidence>
<evidence type="ECO:0000256" key="8">
    <source>
        <dbReference type="ARBA" id="ARBA00023012"/>
    </source>
</evidence>
<evidence type="ECO:0000256" key="2">
    <source>
        <dbReference type="ARBA" id="ARBA00012438"/>
    </source>
</evidence>
<dbReference type="Gene3D" id="1.20.5.1930">
    <property type="match status" value="1"/>
</dbReference>
<dbReference type="Proteomes" id="UP001500984">
    <property type="component" value="Unassembled WGS sequence"/>
</dbReference>
<keyword evidence="3" id="KW-0597">Phosphoprotein</keyword>
<evidence type="ECO:0000256" key="7">
    <source>
        <dbReference type="ARBA" id="ARBA00022840"/>
    </source>
</evidence>
<feature type="transmembrane region" description="Helical" evidence="10">
    <location>
        <begin position="141"/>
        <end position="163"/>
    </location>
</feature>
<comment type="caution">
    <text evidence="13">The sequence shown here is derived from an EMBL/GenBank/DDBJ whole genome shotgun (WGS) entry which is preliminary data.</text>
</comment>
<dbReference type="InterPro" id="IPR036890">
    <property type="entry name" value="HATPase_C_sf"/>
</dbReference>
<dbReference type="EMBL" id="BAAAPZ010000005">
    <property type="protein sequence ID" value="GAA2095706.1"/>
    <property type="molecule type" value="Genomic_DNA"/>
</dbReference>
<feature type="region of interest" description="Disordered" evidence="9">
    <location>
        <begin position="1"/>
        <end position="98"/>
    </location>
</feature>
<evidence type="ECO:0000256" key="1">
    <source>
        <dbReference type="ARBA" id="ARBA00000085"/>
    </source>
</evidence>
<feature type="domain" description="Putative sensor" evidence="12">
    <location>
        <begin position="123"/>
        <end position="309"/>
    </location>
</feature>
<dbReference type="Pfam" id="PF07730">
    <property type="entry name" value="HisKA_3"/>
    <property type="match status" value="1"/>
</dbReference>
<keyword evidence="10" id="KW-0812">Transmembrane</keyword>
<keyword evidence="10" id="KW-1133">Transmembrane helix</keyword>
<name>A0ABP5I9B7_9MICO</name>
<reference evidence="14" key="1">
    <citation type="journal article" date="2019" name="Int. J. Syst. Evol. Microbiol.">
        <title>The Global Catalogue of Microorganisms (GCM) 10K type strain sequencing project: providing services to taxonomists for standard genome sequencing and annotation.</title>
        <authorList>
            <consortium name="The Broad Institute Genomics Platform"/>
            <consortium name="The Broad Institute Genome Sequencing Center for Infectious Disease"/>
            <person name="Wu L."/>
            <person name="Ma J."/>
        </authorList>
    </citation>
    <scope>NUCLEOTIDE SEQUENCE [LARGE SCALE GENOMIC DNA]</scope>
    <source>
        <strain evidence="14">JCM 15900</strain>
    </source>
</reference>
<feature type="transmembrane region" description="Helical" evidence="10">
    <location>
        <begin position="224"/>
        <end position="248"/>
    </location>
</feature>
<evidence type="ECO:0000259" key="12">
    <source>
        <dbReference type="Pfam" id="PF13796"/>
    </source>
</evidence>
<evidence type="ECO:0000259" key="11">
    <source>
        <dbReference type="Pfam" id="PF07730"/>
    </source>
</evidence>
<gene>
    <name evidence="13" type="ORF">GCM10009823_15360</name>
</gene>
<feature type="transmembrane region" description="Helical" evidence="10">
    <location>
        <begin position="115"/>
        <end position="135"/>
    </location>
</feature>
<keyword evidence="4" id="KW-0808">Transferase</keyword>
<dbReference type="InterPro" id="IPR011712">
    <property type="entry name" value="Sig_transdc_His_kin_sub3_dim/P"/>
</dbReference>
<dbReference type="GO" id="GO:0016301">
    <property type="term" value="F:kinase activity"/>
    <property type="evidence" value="ECO:0007669"/>
    <property type="project" value="UniProtKB-KW"/>
</dbReference>
<comment type="catalytic activity">
    <reaction evidence="1">
        <text>ATP + protein L-histidine = ADP + protein N-phospho-L-histidine.</text>
        <dbReference type="EC" id="2.7.13.3"/>
    </reaction>
</comment>
<keyword evidence="14" id="KW-1185">Reference proteome</keyword>
<evidence type="ECO:0000256" key="3">
    <source>
        <dbReference type="ARBA" id="ARBA00022553"/>
    </source>
</evidence>
<dbReference type="CDD" id="cd16917">
    <property type="entry name" value="HATPase_UhpB-NarQ-NarX-like"/>
    <property type="match status" value="1"/>
</dbReference>
<feature type="domain" description="Signal transduction histidine kinase subgroup 3 dimerisation and phosphoacceptor" evidence="11">
    <location>
        <begin position="350"/>
        <end position="417"/>
    </location>
</feature>
<keyword evidence="10" id="KW-0472">Membrane</keyword>
<evidence type="ECO:0000256" key="5">
    <source>
        <dbReference type="ARBA" id="ARBA00022741"/>
    </source>
</evidence>
<dbReference type="RefSeq" id="WP_344336733.1">
    <property type="nucleotide sequence ID" value="NZ_BAAAPZ010000005.1"/>
</dbReference>
<dbReference type="SUPFAM" id="SSF55874">
    <property type="entry name" value="ATPase domain of HSP90 chaperone/DNA topoisomerase II/histidine kinase"/>
    <property type="match status" value="1"/>
</dbReference>
<dbReference type="PANTHER" id="PTHR24421:SF10">
    <property type="entry name" value="NITRATE_NITRITE SENSOR PROTEIN NARQ"/>
    <property type="match status" value="1"/>
</dbReference>
<protein>
    <recommendedName>
        <fullName evidence="2">histidine kinase</fullName>
        <ecNumber evidence="2">2.7.13.3</ecNumber>
    </recommendedName>
</protein>
<evidence type="ECO:0000256" key="4">
    <source>
        <dbReference type="ARBA" id="ARBA00022679"/>
    </source>
</evidence>
<dbReference type="EC" id="2.7.13.3" evidence="2"/>
<dbReference type="InterPro" id="IPR025828">
    <property type="entry name" value="Put_sensor_dom"/>
</dbReference>
<dbReference type="Pfam" id="PF13796">
    <property type="entry name" value="Sensor"/>
    <property type="match status" value="1"/>
</dbReference>
<dbReference type="InterPro" id="IPR050482">
    <property type="entry name" value="Sensor_HK_TwoCompSys"/>
</dbReference>
<feature type="compositionally biased region" description="Gly residues" evidence="9">
    <location>
        <begin position="87"/>
        <end position="97"/>
    </location>
</feature>
<accession>A0ABP5I9B7</accession>
<keyword evidence="8" id="KW-0902">Two-component regulatory system</keyword>
<organism evidence="13 14">
    <name type="scientific">Brevibacterium salitolerans</name>
    <dbReference type="NCBI Taxonomy" id="1403566"/>
    <lineage>
        <taxon>Bacteria</taxon>
        <taxon>Bacillati</taxon>
        <taxon>Actinomycetota</taxon>
        <taxon>Actinomycetes</taxon>
        <taxon>Micrococcales</taxon>
        <taxon>Brevibacteriaceae</taxon>
        <taxon>Brevibacterium</taxon>
    </lineage>
</organism>
<evidence type="ECO:0000256" key="10">
    <source>
        <dbReference type="SAM" id="Phobius"/>
    </source>
</evidence>
<evidence type="ECO:0000313" key="14">
    <source>
        <dbReference type="Proteomes" id="UP001500984"/>
    </source>
</evidence>
<feature type="transmembrane region" description="Helical" evidence="10">
    <location>
        <begin position="282"/>
        <end position="301"/>
    </location>
</feature>
<dbReference type="Gene3D" id="3.30.565.10">
    <property type="entry name" value="Histidine kinase-like ATPase, C-terminal domain"/>
    <property type="match status" value="1"/>
</dbReference>
<proteinExistence type="predicted"/>
<dbReference type="PANTHER" id="PTHR24421">
    <property type="entry name" value="NITRATE/NITRITE SENSOR PROTEIN NARX-RELATED"/>
    <property type="match status" value="1"/>
</dbReference>
<evidence type="ECO:0000313" key="13">
    <source>
        <dbReference type="EMBL" id="GAA2095706.1"/>
    </source>
</evidence>